<dbReference type="EC" id="2.1.3.15" evidence="10"/>
<comment type="similarity">
    <text evidence="10">Belongs to the AccA family.</text>
</comment>
<dbReference type="UniPathway" id="UPA00655">
    <property type="reaction ID" value="UER00711"/>
</dbReference>
<evidence type="ECO:0000256" key="1">
    <source>
        <dbReference type="ARBA" id="ARBA00004956"/>
    </source>
</evidence>
<protein>
    <recommendedName>
        <fullName evidence="10">Acetyl-coenzyme A carboxylase carboxyl transferase subunit alpha</fullName>
        <shortName evidence="10">ACCase subunit alpha</shortName>
        <shortName evidence="10">Acetyl-CoA carboxylase carboxyltransferase subunit alpha</shortName>
        <ecNumber evidence="10">2.1.3.15</ecNumber>
    </recommendedName>
</protein>
<dbReference type="NCBIfam" id="NF004344">
    <property type="entry name" value="PRK05724.1"/>
    <property type="match status" value="1"/>
</dbReference>
<dbReference type="GO" id="GO:0006633">
    <property type="term" value="P:fatty acid biosynthetic process"/>
    <property type="evidence" value="ECO:0007669"/>
    <property type="project" value="UniProtKB-KW"/>
</dbReference>
<evidence type="ECO:0000256" key="6">
    <source>
        <dbReference type="ARBA" id="ARBA00022840"/>
    </source>
</evidence>
<feature type="domain" description="CoA carboxyltransferase C-terminal" evidence="11">
    <location>
        <begin position="1"/>
        <end position="232"/>
    </location>
</feature>
<dbReference type="GO" id="GO:0005524">
    <property type="term" value="F:ATP binding"/>
    <property type="evidence" value="ECO:0007669"/>
    <property type="project" value="UniProtKB-KW"/>
</dbReference>
<evidence type="ECO:0000256" key="9">
    <source>
        <dbReference type="ARBA" id="ARBA00049152"/>
    </source>
</evidence>
<dbReference type="GO" id="GO:0016743">
    <property type="term" value="F:carboxyl- or carbamoyltransferase activity"/>
    <property type="evidence" value="ECO:0007669"/>
    <property type="project" value="UniProtKB-UniRule"/>
</dbReference>
<dbReference type="AlphaFoldDB" id="A0A6J4US69"/>
<sequence length="280" mass="30248">MQLARKLERPHTLDYIADLCADFVELHGDRAFREDTAIVGGPARFAGRTVMVLGHQKGRDTKENLRRHFGMPHPEGYHKARRLMEHAEKFRMPLLTFIDTPGADPGLGSEERGQGLAIAACIRTLCELRVPIVAAIIGEGGSGGALALGVADEVLMLENAVYSVISPEGCASILWKDTSQAPAAAAAMRITAPELHGFGIVDRVIPEPVPAHEDPHAATAAVGRAMRDALDRLESHYPLDEPGGANALLAARYARFRAIGRWQEANAEYGISPAPVRKTE</sequence>
<comment type="catalytic activity">
    <reaction evidence="9 10">
        <text>N(6)-carboxybiotinyl-L-lysyl-[protein] + acetyl-CoA = N(6)-biotinyl-L-lysyl-[protein] + malonyl-CoA</text>
        <dbReference type="Rhea" id="RHEA:54728"/>
        <dbReference type="Rhea" id="RHEA-COMP:10505"/>
        <dbReference type="Rhea" id="RHEA-COMP:10506"/>
        <dbReference type="ChEBI" id="CHEBI:57288"/>
        <dbReference type="ChEBI" id="CHEBI:57384"/>
        <dbReference type="ChEBI" id="CHEBI:83144"/>
        <dbReference type="ChEBI" id="CHEBI:83145"/>
        <dbReference type="EC" id="2.1.3.15"/>
    </reaction>
</comment>
<keyword evidence="7 10" id="KW-0443">Lipid metabolism</keyword>
<proteinExistence type="inferred from homology"/>
<dbReference type="EMBL" id="CADCWM010000433">
    <property type="protein sequence ID" value="CAA9558334.1"/>
    <property type="molecule type" value="Genomic_DNA"/>
</dbReference>
<dbReference type="PRINTS" id="PR01069">
    <property type="entry name" value="ACCCTRFRASEA"/>
</dbReference>
<keyword evidence="5 10" id="KW-0276">Fatty acid metabolism</keyword>
<evidence type="ECO:0000256" key="2">
    <source>
        <dbReference type="ARBA" id="ARBA00022516"/>
    </source>
</evidence>
<evidence type="ECO:0000256" key="5">
    <source>
        <dbReference type="ARBA" id="ARBA00022832"/>
    </source>
</evidence>
<dbReference type="PROSITE" id="PS50989">
    <property type="entry name" value="COA_CT_CTER"/>
    <property type="match status" value="1"/>
</dbReference>
<organism evidence="12">
    <name type="scientific">uncultured Thermomicrobiales bacterium</name>
    <dbReference type="NCBI Taxonomy" id="1645740"/>
    <lineage>
        <taxon>Bacteria</taxon>
        <taxon>Pseudomonadati</taxon>
        <taxon>Thermomicrobiota</taxon>
        <taxon>Thermomicrobia</taxon>
        <taxon>Thermomicrobiales</taxon>
        <taxon>environmental samples</taxon>
    </lineage>
</organism>
<dbReference type="GO" id="GO:0009317">
    <property type="term" value="C:acetyl-CoA carboxylase complex"/>
    <property type="evidence" value="ECO:0007669"/>
    <property type="project" value="InterPro"/>
</dbReference>
<comment type="subcellular location">
    <subcellularLocation>
        <location evidence="10">Cytoplasm</location>
    </subcellularLocation>
</comment>
<keyword evidence="3 10" id="KW-0808">Transferase</keyword>
<dbReference type="GO" id="GO:0003989">
    <property type="term" value="F:acetyl-CoA carboxylase activity"/>
    <property type="evidence" value="ECO:0007669"/>
    <property type="project" value="InterPro"/>
</dbReference>
<dbReference type="Pfam" id="PF03255">
    <property type="entry name" value="ACCA"/>
    <property type="match status" value="1"/>
</dbReference>
<evidence type="ECO:0000259" key="11">
    <source>
        <dbReference type="PROSITE" id="PS50989"/>
    </source>
</evidence>
<evidence type="ECO:0000256" key="3">
    <source>
        <dbReference type="ARBA" id="ARBA00022679"/>
    </source>
</evidence>
<comment type="subunit">
    <text evidence="10">Acetyl-CoA carboxylase is a heterohexamer composed of biotin carboxyl carrier protein (AccB), biotin carboxylase (AccC) and two subunits each of ACCase subunit alpha (AccA) and ACCase subunit beta (AccD).</text>
</comment>
<comment type="function">
    <text evidence="10">Component of the acetyl coenzyme A carboxylase (ACC) complex. First, biotin carboxylase catalyzes the carboxylation of biotin on its carrier protein (BCCP) and then the CO(2) group is transferred by the carboxyltransferase to acetyl-CoA to form malonyl-CoA.</text>
</comment>
<evidence type="ECO:0000256" key="8">
    <source>
        <dbReference type="ARBA" id="ARBA00023160"/>
    </source>
</evidence>
<dbReference type="HAMAP" id="MF_00823">
    <property type="entry name" value="AcetylCoA_CT_alpha"/>
    <property type="match status" value="1"/>
</dbReference>
<evidence type="ECO:0000313" key="12">
    <source>
        <dbReference type="EMBL" id="CAA9558334.1"/>
    </source>
</evidence>
<gene>
    <name evidence="10" type="primary">accA</name>
    <name evidence="12" type="ORF">AVDCRST_MAG88-1289</name>
</gene>
<reference evidence="12" key="1">
    <citation type="submission" date="2020-02" db="EMBL/GenBank/DDBJ databases">
        <authorList>
            <person name="Meier V. D."/>
        </authorList>
    </citation>
    <scope>NUCLEOTIDE SEQUENCE</scope>
    <source>
        <strain evidence="12">AVDCRST_MAG88</strain>
    </source>
</reference>
<keyword evidence="2 10" id="KW-0444">Lipid biosynthesis</keyword>
<keyword evidence="8 10" id="KW-0275">Fatty acid biosynthesis</keyword>
<dbReference type="SUPFAM" id="SSF52096">
    <property type="entry name" value="ClpP/crotonase"/>
    <property type="match status" value="1"/>
</dbReference>
<accession>A0A6J4US69</accession>
<keyword evidence="12" id="KW-0436">Ligase</keyword>
<evidence type="ECO:0000256" key="4">
    <source>
        <dbReference type="ARBA" id="ARBA00022741"/>
    </source>
</evidence>
<dbReference type="InterPro" id="IPR029045">
    <property type="entry name" value="ClpP/crotonase-like_dom_sf"/>
</dbReference>
<dbReference type="PANTHER" id="PTHR42853">
    <property type="entry name" value="ACETYL-COENZYME A CARBOXYLASE CARBOXYL TRANSFERASE SUBUNIT ALPHA"/>
    <property type="match status" value="1"/>
</dbReference>
<keyword evidence="4 10" id="KW-0547">Nucleotide-binding</keyword>
<evidence type="ECO:0000256" key="7">
    <source>
        <dbReference type="ARBA" id="ARBA00023098"/>
    </source>
</evidence>
<dbReference type="GO" id="GO:2001295">
    <property type="term" value="P:malonyl-CoA biosynthetic process"/>
    <property type="evidence" value="ECO:0007669"/>
    <property type="project" value="UniProtKB-UniRule"/>
</dbReference>
<dbReference type="PANTHER" id="PTHR42853:SF3">
    <property type="entry name" value="ACETYL-COENZYME A CARBOXYLASE CARBOXYL TRANSFERASE SUBUNIT ALPHA, CHLOROPLASTIC"/>
    <property type="match status" value="1"/>
</dbReference>
<dbReference type="NCBIfam" id="NF041504">
    <property type="entry name" value="AccA_sub"/>
    <property type="match status" value="1"/>
</dbReference>
<dbReference type="InterPro" id="IPR011763">
    <property type="entry name" value="COA_CT_C"/>
</dbReference>
<keyword evidence="10" id="KW-0963">Cytoplasm</keyword>
<name>A0A6J4US69_9BACT</name>
<dbReference type="Gene3D" id="3.90.226.10">
    <property type="entry name" value="2-enoyl-CoA Hydratase, Chain A, domain 1"/>
    <property type="match status" value="1"/>
</dbReference>
<evidence type="ECO:0000256" key="10">
    <source>
        <dbReference type="HAMAP-Rule" id="MF_00823"/>
    </source>
</evidence>
<dbReference type="InterPro" id="IPR001095">
    <property type="entry name" value="Acetyl_CoA_COase_a_su"/>
</dbReference>
<dbReference type="NCBIfam" id="TIGR00513">
    <property type="entry name" value="accA"/>
    <property type="match status" value="1"/>
</dbReference>
<comment type="pathway">
    <text evidence="1 10">Lipid metabolism; malonyl-CoA biosynthesis; malonyl-CoA from acetyl-CoA: step 1/1.</text>
</comment>
<keyword evidence="6 10" id="KW-0067">ATP-binding</keyword>